<dbReference type="eggNOG" id="ENOG50309XW">
    <property type="taxonomic scope" value="Bacteria"/>
</dbReference>
<dbReference type="EMBL" id="FQZN01000036">
    <property type="protein sequence ID" value="SHJ56168.1"/>
    <property type="molecule type" value="Genomic_DNA"/>
</dbReference>
<dbReference type="Proteomes" id="UP000184192">
    <property type="component" value="Unassembled WGS sequence"/>
</dbReference>
<dbReference type="InterPro" id="IPR000200">
    <property type="entry name" value="Peptidase_C10"/>
</dbReference>
<name>A0A1M6KB29_9BACE</name>
<proteinExistence type="inferred from homology"/>
<keyword evidence="4" id="KW-0378">Hydrolase</keyword>
<evidence type="ECO:0000313" key="8">
    <source>
        <dbReference type="EMBL" id="SHJ56168.1"/>
    </source>
</evidence>
<organism evidence="8 9">
    <name type="scientific">Bacteroides stercorirosoris</name>
    <dbReference type="NCBI Taxonomy" id="871324"/>
    <lineage>
        <taxon>Bacteria</taxon>
        <taxon>Pseudomonadati</taxon>
        <taxon>Bacteroidota</taxon>
        <taxon>Bacteroidia</taxon>
        <taxon>Bacteroidales</taxon>
        <taxon>Bacteroidaceae</taxon>
        <taxon>Bacteroides</taxon>
    </lineage>
</organism>
<dbReference type="InterPro" id="IPR038765">
    <property type="entry name" value="Papain-like_cys_pep_sf"/>
</dbReference>
<evidence type="ECO:0000256" key="4">
    <source>
        <dbReference type="ARBA" id="ARBA00022801"/>
    </source>
</evidence>
<dbReference type="SUPFAM" id="SSF54001">
    <property type="entry name" value="Cysteine proteinases"/>
    <property type="match status" value="1"/>
</dbReference>
<evidence type="ECO:0000313" key="9">
    <source>
        <dbReference type="Proteomes" id="UP000184192"/>
    </source>
</evidence>
<dbReference type="Pfam" id="PF01640">
    <property type="entry name" value="Peptidase_C10"/>
    <property type="match status" value="1"/>
</dbReference>
<dbReference type="InterPro" id="IPR025896">
    <property type="entry name" value="Spi_Prtas-inh"/>
</dbReference>
<keyword evidence="2" id="KW-0645">Protease</keyword>
<evidence type="ECO:0000256" key="5">
    <source>
        <dbReference type="ARBA" id="ARBA00022807"/>
    </source>
</evidence>
<gene>
    <name evidence="8" type="ORF">SAMN05444350_1363</name>
</gene>
<evidence type="ECO:0000256" key="1">
    <source>
        <dbReference type="ARBA" id="ARBA00009693"/>
    </source>
</evidence>
<evidence type="ECO:0000256" key="3">
    <source>
        <dbReference type="ARBA" id="ARBA00022729"/>
    </source>
</evidence>
<evidence type="ECO:0000256" key="6">
    <source>
        <dbReference type="SAM" id="SignalP"/>
    </source>
</evidence>
<sequence>MKKLLLLSFVLLCSLTAWTAQRSPEEALSIARTFFMQTSGTVTRNAGDIQLAAISNDLLKSASTRSVEGTAFYVYNYAQSAYVIVSGDDRMKPVLGYSDSGSFITENLPVNILGWLELYNTAYTELGDREKAVVEPKLLTKTDFPASASPLLGNICWDQSTPYNNTCPVYQGERCVTGCVATAMAMILKYHEYPVKGKSTHSYRTSSGIVCSFDYGNTIFDWDDMLPQYEGNYTTA</sequence>
<dbReference type="Gene3D" id="3.90.70.50">
    <property type="entry name" value="Peptidase C10, streptopain"/>
    <property type="match status" value="2"/>
</dbReference>
<feature type="chain" id="PRO_5012816353" evidence="6">
    <location>
        <begin position="20"/>
        <end position="236"/>
    </location>
</feature>
<reference evidence="9" key="1">
    <citation type="submission" date="2016-11" db="EMBL/GenBank/DDBJ databases">
        <authorList>
            <person name="Varghese N."/>
            <person name="Submissions S."/>
        </authorList>
    </citation>
    <scope>NUCLEOTIDE SEQUENCE [LARGE SCALE GENOMIC DNA]</scope>
    <source>
        <strain evidence="9">DSM 26884</strain>
    </source>
</reference>
<feature type="domain" description="Spi protease inhibitor" evidence="7">
    <location>
        <begin position="23"/>
        <end position="121"/>
    </location>
</feature>
<accession>A0A1M6KB29</accession>
<dbReference type="InterPro" id="IPR044934">
    <property type="entry name" value="Streptopain_sf"/>
</dbReference>
<evidence type="ECO:0000259" key="7">
    <source>
        <dbReference type="Pfam" id="PF13734"/>
    </source>
</evidence>
<comment type="similarity">
    <text evidence="1">Belongs to the peptidase C10 family.</text>
</comment>
<keyword evidence="5" id="KW-0788">Thiol protease</keyword>
<dbReference type="AlphaFoldDB" id="A0A1M6KB29"/>
<protein>
    <submittedName>
        <fullName evidence="8">Peptidase C10 family protein</fullName>
    </submittedName>
</protein>
<dbReference type="Pfam" id="PF13734">
    <property type="entry name" value="Inhibitor_I69"/>
    <property type="match status" value="1"/>
</dbReference>
<keyword evidence="3 6" id="KW-0732">Signal</keyword>
<keyword evidence="9" id="KW-1185">Reference proteome</keyword>
<feature type="signal peptide" evidence="6">
    <location>
        <begin position="1"/>
        <end position="19"/>
    </location>
</feature>
<evidence type="ECO:0000256" key="2">
    <source>
        <dbReference type="ARBA" id="ARBA00022670"/>
    </source>
</evidence>
<dbReference type="GO" id="GO:0008234">
    <property type="term" value="F:cysteine-type peptidase activity"/>
    <property type="evidence" value="ECO:0007669"/>
    <property type="project" value="UniProtKB-KW"/>
</dbReference>
<dbReference type="GO" id="GO:0006508">
    <property type="term" value="P:proteolysis"/>
    <property type="evidence" value="ECO:0007669"/>
    <property type="project" value="UniProtKB-KW"/>
</dbReference>